<feature type="region of interest" description="Disordered" evidence="1">
    <location>
        <begin position="24"/>
        <end position="211"/>
    </location>
</feature>
<feature type="compositionally biased region" description="Basic and acidic residues" evidence="1">
    <location>
        <begin position="73"/>
        <end position="87"/>
    </location>
</feature>
<feature type="compositionally biased region" description="Basic and acidic residues" evidence="1">
    <location>
        <begin position="28"/>
        <end position="45"/>
    </location>
</feature>
<feature type="compositionally biased region" description="Basic and acidic residues" evidence="1">
    <location>
        <begin position="199"/>
        <end position="211"/>
    </location>
</feature>
<protein>
    <submittedName>
        <fullName evidence="2">Uncharacterized protein</fullName>
    </submittedName>
</protein>
<evidence type="ECO:0000313" key="2">
    <source>
        <dbReference type="EMBL" id="KAH7320857.1"/>
    </source>
</evidence>
<feature type="compositionally biased region" description="Basic and acidic residues" evidence="1">
    <location>
        <begin position="171"/>
        <end position="180"/>
    </location>
</feature>
<evidence type="ECO:0000256" key="1">
    <source>
        <dbReference type="SAM" id="MobiDB-lite"/>
    </source>
</evidence>
<dbReference type="Proteomes" id="UP000813444">
    <property type="component" value="Unassembled WGS sequence"/>
</dbReference>
<gene>
    <name evidence="2" type="ORF">B0I35DRAFT_427927</name>
</gene>
<proteinExistence type="predicted"/>
<feature type="compositionally biased region" description="Polar residues" evidence="1">
    <location>
        <begin position="185"/>
        <end position="196"/>
    </location>
</feature>
<reference evidence="2" key="1">
    <citation type="journal article" date="2021" name="Nat. Commun.">
        <title>Genetic determinants of endophytism in the Arabidopsis root mycobiome.</title>
        <authorList>
            <person name="Mesny F."/>
            <person name="Miyauchi S."/>
            <person name="Thiergart T."/>
            <person name="Pickel B."/>
            <person name="Atanasova L."/>
            <person name="Karlsson M."/>
            <person name="Huettel B."/>
            <person name="Barry K.W."/>
            <person name="Haridas S."/>
            <person name="Chen C."/>
            <person name="Bauer D."/>
            <person name="Andreopoulos W."/>
            <person name="Pangilinan J."/>
            <person name="LaButti K."/>
            <person name="Riley R."/>
            <person name="Lipzen A."/>
            <person name="Clum A."/>
            <person name="Drula E."/>
            <person name="Henrissat B."/>
            <person name="Kohler A."/>
            <person name="Grigoriev I.V."/>
            <person name="Martin F.M."/>
            <person name="Hacquard S."/>
        </authorList>
    </citation>
    <scope>NUCLEOTIDE SEQUENCE</scope>
    <source>
        <strain evidence="2">MPI-CAGE-CH-0235</strain>
    </source>
</reference>
<accession>A0A8K0WSI3</accession>
<feature type="compositionally biased region" description="Gly residues" evidence="1">
    <location>
        <begin position="93"/>
        <end position="103"/>
    </location>
</feature>
<evidence type="ECO:0000313" key="3">
    <source>
        <dbReference type="Proteomes" id="UP000813444"/>
    </source>
</evidence>
<feature type="compositionally biased region" description="Basic and acidic residues" evidence="1">
    <location>
        <begin position="108"/>
        <end position="126"/>
    </location>
</feature>
<name>A0A8K0WSI3_9HYPO</name>
<dbReference type="OrthoDB" id="5152382at2759"/>
<organism evidence="2 3">
    <name type="scientific">Stachybotrys elegans</name>
    <dbReference type="NCBI Taxonomy" id="80388"/>
    <lineage>
        <taxon>Eukaryota</taxon>
        <taxon>Fungi</taxon>
        <taxon>Dikarya</taxon>
        <taxon>Ascomycota</taxon>
        <taxon>Pezizomycotina</taxon>
        <taxon>Sordariomycetes</taxon>
        <taxon>Hypocreomycetidae</taxon>
        <taxon>Hypocreales</taxon>
        <taxon>Stachybotryaceae</taxon>
        <taxon>Stachybotrys</taxon>
    </lineage>
</organism>
<dbReference type="AlphaFoldDB" id="A0A8K0WSI3"/>
<comment type="caution">
    <text evidence="2">The sequence shown here is derived from an EMBL/GenBank/DDBJ whole genome shotgun (WGS) entry which is preliminary data.</text>
</comment>
<dbReference type="EMBL" id="JAGPNK010000005">
    <property type="protein sequence ID" value="KAH7320857.1"/>
    <property type="molecule type" value="Genomic_DNA"/>
</dbReference>
<keyword evidence="3" id="KW-1185">Reference proteome</keyword>
<sequence>MATKSMAVPAVAGVGMIGALAYYSSRPPKPEIEQRRDRVQSKRDNGLGGAGVGGNLVTGGPEPGQVGSGTPPKTHDPARKIDTDAPPEKLPAGGAGGGVGAGGANARAVEKDHDRRRGDNPQHAKEGSSPSSAGGGDGDSSASSWQQPSGQGPTGLSERFTALFGQGGKAASDDSKEHAAHHNTVVASNHAYTPSKATRGRDQRPAAKDGE</sequence>
<feature type="compositionally biased region" description="Gly residues" evidence="1">
    <location>
        <begin position="46"/>
        <end position="57"/>
    </location>
</feature>